<dbReference type="InterPro" id="IPR006837">
    <property type="entry name" value="Divergent_DAC"/>
</dbReference>
<sequence>MPKKKKPRKTARKRTLLLPLLIVLFLFASLSAAVYFIFLGPGTFQESQKSTATLSQKPSIVYEEPVTEPELPLIHPGAVKRKLLPKNQAFLAIVIDDIGYKKSTGSQLLDLDLPLSFAFLPFGPHTAPLLKKARQKNKAILLHMPMEALDSKWDPGPGALFTSMTRSEIQKRTEAALQSVQPVVGINNHMGSRLTADKDAMESCLAVVKEKNLFFLDSLTSSDSIAYNLAGEMGLKTMKRDLFLDNIQDKKEIMKQLDSLILLARKKGTAIGIGHPYQATLEALRESEGKLLEQVTVVGIHQLIEYAP</sequence>
<dbReference type="CDD" id="cd10936">
    <property type="entry name" value="CE4_DAC2"/>
    <property type="match status" value="1"/>
</dbReference>
<dbReference type="InterPro" id="IPR011330">
    <property type="entry name" value="Glyco_hydro/deAcase_b/a-brl"/>
</dbReference>
<dbReference type="PANTHER" id="PTHR30105:SF2">
    <property type="entry name" value="DIVERGENT POLYSACCHARIDE DEACETYLASE SUPERFAMILY"/>
    <property type="match status" value="1"/>
</dbReference>
<protein>
    <submittedName>
        <fullName evidence="1">Divergent polysaccharide deacetylase family protein</fullName>
    </submittedName>
</protein>
<gene>
    <name evidence="1" type="ORF">H8E41_12155</name>
</gene>
<comment type="caution">
    <text evidence="1">The sequence shown here is derived from an EMBL/GenBank/DDBJ whole genome shotgun (WGS) entry which is preliminary data.</text>
</comment>
<dbReference type="PANTHER" id="PTHR30105">
    <property type="entry name" value="UNCHARACTERIZED YIBQ-RELATED"/>
    <property type="match status" value="1"/>
</dbReference>
<proteinExistence type="predicted"/>
<dbReference type="Proteomes" id="UP000614424">
    <property type="component" value="Unassembled WGS sequence"/>
</dbReference>
<dbReference type="Gene3D" id="3.20.20.370">
    <property type="entry name" value="Glycoside hydrolase/deacetylase"/>
    <property type="match status" value="1"/>
</dbReference>
<dbReference type="SUPFAM" id="SSF88713">
    <property type="entry name" value="Glycoside hydrolase/deacetylase"/>
    <property type="match status" value="1"/>
</dbReference>
<evidence type="ECO:0000313" key="2">
    <source>
        <dbReference type="Proteomes" id="UP000614424"/>
    </source>
</evidence>
<name>A0A8J6NH69_9BACT</name>
<reference evidence="1 2" key="1">
    <citation type="submission" date="2020-08" db="EMBL/GenBank/DDBJ databases">
        <title>Bridging the membrane lipid divide: bacteria of the FCB group superphylum have the potential to synthesize archaeal ether lipids.</title>
        <authorList>
            <person name="Villanueva L."/>
            <person name="Von Meijenfeldt F.A.B."/>
            <person name="Westbye A.B."/>
            <person name="Yadav S."/>
            <person name="Hopmans E.C."/>
            <person name="Dutilh B.E."/>
            <person name="Sinninghe Damste J.S."/>
        </authorList>
    </citation>
    <scope>NUCLEOTIDE SEQUENCE [LARGE SCALE GENOMIC DNA]</scope>
    <source>
        <strain evidence="1">NIOZ-UU47</strain>
    </source>
</reference>
<dbReference type="Pfam" id="PF04748">
    <property type="entry name" value="Polysacc_deac_2"/>
    <property type="match status" value="1"/>
</dbReference>
<accession>A0A8J6NH69</accession>
<dbReference type="AlphaFoldDB" id="A0A8J6NH69"/>
<dbReference type="EMBL" id="JACNJZ010000172">
    <property type="protein sequence ID" value="MBC8318648.1"/>
    <property type="molecule type" value="Genomic_DNA"/>
</dbReference>
<organism evidence="1 2">
    <name type="scientific">Candidatus Desulfobia pelagia</name>
    <dbReference type="NCBI Taxonomy" id="2841692"/>
    <lineage>
        <taxon>Bacteria</taxon>
        <taxon>Pseudomonadati</taxon>
        <taxon>Thermodesulfobacteriota</taxon>
        <taxon>Desulfobulbia</taxon>
        <taxon>Desulfobulbales</taxon>
        <taxon>Desulfobulbaceae</taxon>
        <taxon>Candidatus Desulfobia</taxon>
    </lineage>
</organism>
<dbReference type="GO" id="GO:0005975">
    <property type="term" value="P:carbohydrate metabolic process"/>
    <property type="evidence" value="ECO:0007669"/>
    <property type="project" value="InterPro"/>
</dbReference>
<evidence type="ECO:0000313" key="1">
    <source>
        <dbReference type="EMBL" id="MBC8318648.1"/>
    </source>
</evidence>